<gene>
    <name evidence="2" type="ORF">B0T15DRAFT_545990</name>
</gene>
<feature type="compositionally biased region" description="Basic and acidic residues" evidence="1">
    <location>
        <begin position="93"/>
        <end position="120"/>
    </location>
</feature>
<dbReference type="AlphaFoldDB" id="A0AAJ0M5S8"/>
<feature type="region of interest" description="Disordered" evidence="1">
    <location>
        <begin position="1"/>
        <end position="232"/>
    </location>
</feature>
<organism evidence="2 3">
    <name type="scientific">Chaetomium strumarium</name>
    <dbReference type="NCBI Taxonomy" id="1170767"/>
    <lineage>
        <taxon>Eukaryota</taxon>
        <taxon>Fungi</taxon>
        <taxon>Dikarya</taxon>
        <taxon>Ascomycota</taxon>
        <taxon>Pezizomycotina</taxon>
        <taxon>Sordariomycetes</taxon>
        <taxon>Sordariomycetidae</taxon>
        <taxon>Sordariales</taxon>
        <taxon>Chaetomiaceae</taxon>
        <taxon>Chaetomium</taxon>
    </lineage>
</organism>
<feature type="compositionally biased region" description="Polar residues" evidence="1">
    <location>
        <begin position="135"/>
        <end position="147"/>
    </location>
</feature>
<sequence>MSSGPRRNTDTDRRGLQYHTSQGGYPVSVADAQSSSRDPRRGGRSGYPGEYRNSEGRGADQHQNFDPRITQRNPAAQGYYETPVHPPSSPTRFDPDRRAATLRQVDRAQPENLHPNDRRRVAAQGGPNDAGSRRAVSSANRDGTGTASPVGMMRHPEGNARGYDRLPYEPLDRSGRAERDRYNDYRGGNTGTSGGSQSWPPRSERSEDLTRYEERYERRGGGGGGSGSGRRR</sequence>
<dbReference type="RefSeq" id="XP_062725637.1">
    <property type="nucleotide sequence ID" value="XM_062870150.1"/>
</dbReference>
<accession>A0AAJ0M5S8</accession>
<feature type="compositionally biased region" description="Basic and acidic residues" evidence="1">
    <location>
        <begin position="202"/>
        <end position="220"/>
    </location>
</feature>
<feature type="compositionally biased region" description="Basic and acidic residues" evidence="1">
    <location>
        <begin position="52"/>
        <end position="65"/>
    </location>
</feature>
<reference evidence="2" key="2">
    <citation type="submission" date="2023-06" db="EMBL/GenBank/DDBJ databases">
        <authorList>
            <consortium name="Lawrence Berkeley National Laboratory"/>
            <person name="Mondo S.J."/>
            <person name="Hensen N."/>
            <person name="Bonometti L."/>
            <person name="Westerberg I."/>
            <person name="Brannstrom I.O."/>
            <person name="Guillou S."/>
            <person name="Cros-Aarteil S."/>
            <person name="Calhoun S."/>
            <person name="Haridas S."/>
            <person name="Kuo A."/>
            <person name="Pangilinan J."/>
            <person name="Riley R."/>
            <person name="Labutti K."/>
            <person name="Andreopoulos B."/>
            <person name="Lipzen A."/>
            <person name="Chen C."/>
            <person name="Yanf M."/>
            <person name="Daum C."/>
            <person name="Ng V."/>
            <person name="Clum A."/>
            <person name="Steindorff A."/>
            <person name="Ohm R."/>
            <person name="Martin F."/>
            <person name="Silar P."/>
            <person name="Natvig D."/>
            <person name="Lalanne C."/>
            <person name="Gautier V."/>
            <person name="Ament-Velasquez S.L."/>
            <person name="Kruys A."/>
            <person name="Hutchinson M.I."/>
            <person name="Powell A.J."/>
            <person name="Barry K."/>
            <person name="Miller A.N."/>
            <person name="Grigoriev I.V."/>
            <person name="Debuchy R."/>
            <person name="Gladieux P."/>
            <person name="Thoren M.H."/>
            <person name="Johannesson H."/>
        </authorList>
    </citation>
    <scope>NUCLEOTIDE SEQUENCE</scope>
    <source>
        <strain evidence="2">CBS 333.67</strain>
    </source>
</reference>
<proteinExistence type="predicted"/>
<evidence type="ECO:0000313" key="3">
    <source>
        <dbReference type="Proteomes" id="UP001273166"/>
    </source>
</evidence>
<comment type="caution">
    <text evidence="2">The sequence shown here is derived from an EMBL/GenBank/DDBJ whole genome shotgun (WGS) entry which is preliminary data.</text>
</comment>
<dbReference type="Proteomes" id="UP001273166">
    <property type="component" value="Unassembled WGS sequence"/>
</dbReference>
<evidence type="ECO:0000313" key="2">
    <source>
        <dbReference type="EMBL" id="KAK3309857.1"/>
    </source>
</evidence>
<dbReference type="GeneID" id="87888979"/>
<protein>
    <submittedName>
        <fullName evidence="2">Uncharacterized protein</fullName>
    </submittedName>
</protein>
<evidence type="ECO:0000256" key="1">
    <source>
        <dbReference type="SAM" id="MobiDB-lite"/>
    </source>
</evidence>
<keyword evidence="3" id="KW-1185">Reference proteome</keyword>
<feature type="compositionally biased region" description="Basic and acidic residues" evidence="1">
    <location>
        <begin position="154"/>
        <end position="184"/>
    </location>
</feature>
<dbReference type="EMBL" id="JAUDZG010000001">
    <property type="protein sequence ID" value="KAK3309857.1"/>
    <property type="molecule type" value="Genomic_DNA"/>
</dbReference>
<reference evidence="2" key="1">
    <citation type="journal article" date="2023" name="Mol. Phylogenet. Evol.">
        <title>Genome-scale phylogeny and comparative genomics of the fungal order Sordariales.</title>
        <authorList>
            <person name="Hensen N."/>
            <person name="Bonometti L."/>
            <person name="Westerberg I."/>
            <person name="Brannstrom I.O."/>
            <person name="Guillou S."/>
            <person name="Cros-Aarteil S."/>
            <person name="Calhoun S."/>
            <person name="Haridas S."/>
            <person name="Kuo A."/>
            <person name="Mondo S."/>
            <person name="Pangilinan J."/>
            <person name="Riley R."/>
            <person name="LaButti K."/>
            <person name="Andreopoulos B."/>
            <person name="Lipzen A."/>
            <person name="Chen C."/>
            <person name="Yan M."/>
            <person name="Daum C."/>
            <person name="Ng V."/>
            <person name="Clum A."/>
            <person name="Steindorff A."/>
            <person name="Ohm R.A."/>
            <person name="Martin F."/>
            <person name="Silar P."/>
            <person name="Natvig D.O."/>
            <person name="Lalanne C."/>
            <person name="Gautier V."/>
            <person name="Ament-Velasquez S.L."/>
            <person name="Kruys A."/>
            <person name="Hutchinson M.I."/>
            <person name="Powell A.J."/>
            <person name="Barry K."/>
            <person name="Miller A.N."/>
            <person name="Grigoriev I.V."/>
            <person name="Debuchy R."/>
            <person name="Gladieux P."/>
            <person name="Hiltunen Thoren M."/>
            <person name="Johannesson H."/>
        </authorList>
    </citation>
    <scope>NUCLEOTIDE SEQUENCE</scope>
    <source>
        <strain evidence="2">CBS 333.67</strain>
    </source>
</reference>
<feature type="compositionally biased region" description="Gly residues" evidence="1">
    <location>
        <begin position="221"/>
        <end position="232"/>
    </location>
</feature>
<name>A0AAJ0M5S8_9PEZI</name>